<evidence type="ECO:0000313" key="2">
    <source>
        <dbReference type="Proteomes" id="UP000246085"/>
    </source>
</evidence>
<name>A0A2U3PUV7_9BRAD</name>
<gene>
    <name evidence="1" type="ORF">BRAD3257_1826</name>
</gene>
<reference evidence="1 2" key="1">
    <citation type="submission" date="2018-03" db="EMBL/GenBank/DDBJ databases">
        <authorList>
            <person name="Gully D."/>
        </authorList>
    </citation>
    <scope>NUCLEOTIDE SEQUENCE [LARGE SCALE GENOMIC DNA]</scope>
    <source>
        <strain evidence="1">ORS3257</strain>
    </source>
</reference>
<sequence>MRRDRTREASRDIAASPIAAQMSLDLTRMVDALAIGLAIEIDPTVVENIRAAAGRHEQPLIMKLPNATAGIEIQPSGRLRPVRMHDAANGEDMDPLLPADLMRQVQLLTVKSRDHAAELLAPIITPGAYPRDPNFSLSSDGRLLSKGFQTRSVPACSRAWTNCGNQREWRLTMTSIQAKPCSGTTMQAISWHISRS</sequence>
<dbReference type="Proteomes" id="UP000246085">
    <property type="component" value="Chromosome BRAD3257"/>
</dbReference>
<dbReference type="KEGG" id="bvz:BRAD3257_1826"/>
<accession>A0A2U3PUV7</accession>
<proteinExistence type="predicted"/>
<organism evidence="1 2">
    <name type="scientific">Bradyrhizobium vignae</name>
    <dbReference type="NCBI Taxonomy" id="1549949"/>
    <lineage>
        <taxon>Bacteria</taxon>
        <taxon>Pseudomonadati</taxon>
        <taxon>Pseudomonadota</taxon>
        <taxon>Alphaproteobacteria</taxon>
        <taxon>Hyphomicrobiales</taxon>
        <taxon>Nitrobacteraceae</taxon>
        <taxon>Bradyrhizobium</taxon>
    </lineage>
</organism>
<dbReference type="AlphaFoldDB" id="A0A2U3PUV7"/>
<dbReference type="EMBL" id="LS398110">
    <property type="protein sequence ID" value="SPP92940.1"/>
    <property type="molecule type" value="Genomic_DNA"/>
</dbReference>
<protein>
    <submittedName>
        <fullName evidence="1">Uncharacterized protein</fullName>
    </submittedName>
</protein>
<evidence type="ECO:0000313" key="1">
    <source>
        <dbReference type="EMBL" id="SPP92940.1"/>
    </source>
</evidence>